<dbReference type="GO" id="GO:0030686">
    <property type="term" value="C:90S preribosome"/>
    <property type="evidence" value="ECO:0007669"/>
    <property type="project" value="InterPro"/>
</dbReference>
<dbReference type="Proteomes" id="UP001217754">
    <property type="component" value="Chromosome 1"/>
</dbReference>
<keyword evidence="9 19" id="KW-0645">Protease</keyword>
<feature type="region of interest" description="Disordered" evidence="20">
    <location>
        <begin position="589"/>
        <end position="650"/>
    </location>
</feature>
<comment type="subcellular location">
    <subcellularLocation>
        <location evidence="4">Nucleus</location>
        <location evidence="4">Nucleolus</location>
    </subcellularLocation>
    <subcellularLocation>
        <location evidence="3">Secreted</location>
        <location evidence="3">Extracellular space</location>
    </subcellularLocation>
</comment>
<keyword evidence="17" id="KW-0325">Glycoprotein</keyword>
<feature type="active site" description="Charge relay system" evidence="19">
    <location>
        <position position="289"/>
    </location>
</feature>
<keyword evidence="18" id="KW-0539">Nucleus</keyword>
<keyword evidence="23" id="KW-1185">Reference proteome</keyword>
<gene>
    <name evidence="22" type="ORF">MJAP1_000125</name>
</gene>
<dbReference type="SUPFAM" id="SSF54897">
    <property type="entry name" value="Protease propeptides/inhibitors"/>
    <property type="match status" value="1"/>
</dbReference>
<feature type="compositionally biased region" description="Basic residues" evidence="20">
    <location>
        <begin position="589"/>
        <end position="601"/>
    </location>
</feature>
<dbReference type="InterPro" id="IPR036852">
    <property type="entry name" value="Peptidase_S8/S53_dom_sf"/>
</dbReference>
<evidence type="ECO:0000256" key="6">
    <source>
        <dbReference type="ARBA" id="ARBA00012462"/>
    </source>
</evidence>
<evidence type="ECO:0000256" key="14">
    <source>
        <dbReference type="ARBA" id="ARBA00022837"/>
    </source>
</evidence>
<feature type="binding site" evidence="19">
    <location>
        <position position="552"/>
    </location>
    <ligand>
        <name>Ca(2+)</name>
        <dbReference type="ChEBI" id="CHEBI:29108"/>
    </ligand>
</feature>
<dbReference type="PROSITE" id="PS51695">
    <property type="entry name" value="SEDOLISIN"/>
    <property type="match status" value="1"/>
</dbReference>
<evidence type="ECO:0000256" key="2">
    <source>
        <dbReference type="ARBA" id="ARBA00002451"/>
    </source>
</evidence>
<comment type="catalytic activity">
    <reaction evidence="1">
        <text>Release of an N-terminal tripeptide from a polypeptide.</text>
        <dbReference type="EC" id="3.4.14.10"/>
    </reaction>
</comment>
<dbReference type="EMBL" id="CP119958">
    <property type="protein sequence ID" value="WFD37183.1"/>
    <property type="molecule type" value="Genomic_DNA"/>
</dbReference>
<evidence type="ECO:0000256" key="17">
    <source>
        <dbReference type="ARBA" id="ARBA00023180"/>
    </source>
</evidence>
<dbReference type="Pfam" id="PF09286">
    <property type="entry name" value="Pro-kuma_activ"/>
    <property type="match status" value="1"/>
</dbReference>
<keyword evidence="16" id="KW-0865">Zymogen</keyword>
<evidence type="ECO:0000256" key="11">
    <source>
        <dbReference type="ARBA" id="ARBA00022729"/>
    </source>
</evidence>
<evidence type="ECO:0000256" key="16">
    <source>
        <dbReference type="ARBA" id="ARBA00023145"/>
    </source>
</evidence>
<dbReference type="GO" id="GO:0005576">
    <property type="term" value="C:extracellular region"/>
    <property type="evidence" value="ECO:0007669"/>
    <property type="project" value="UniProtKB-SubCell"/>
</dbReference>
<dbReference type="GO" id="GO:0008240">
    <property type="term" value="F:tripeptidyl-peptidase activity"/>
    <property type="evidence" value="ECO:0007669"/>
    <property type="project" value="UniProtKB-EC"/>
</dbReference>
<evidence type="ECO:0000256" key="5">
    <source>
        <dbReference type="ARBA" id="ARBA00011022"/>
    </source>
</evidence>
<evidence type="ECO:0000256" key="4">
    <source>
        <dbReference type="ARBA" id="ARBA00004604"/>
    </source>
</evidence>
<dbReference type="InterPro" id="IPR030400">
    <property type="entry name" value="Sedolisin_dom"/>
</dbReference>
<dbReference type="SUPFAM" id="SSF52743">
    <property type="entry name" value="Subtilisin-like"/>
    <property type="match status" value="1"/>
</dbReference>
<dbReference type="InterPro" id="IPR028160">
    <property type="entry name" value="Slx9-like"/>
</dbReference>
<organism evidence="22 23">
    <name type="scientific">Malassezia japonica</name>
    <dbReference type="NCBI Taxonomy" id="223818"/>
    <lineage>
        <taxon>Eukaryota</taxon>
        <taxon>Fungi</taxon>
        <taxon>Dikarya</taxon>
        <taxon>Basidiomycota</taxon>
        <taxon>Ustilaginomycotina</taxon>
        <taxon>Malasseziomycetes</taxon>
        <taxon>Malasseziales</taxon>
        <taxon>Malasseziaceae</taxon>
        <taxon>Malassezia</taxon>
    </lineage>
</organism>
<dbReference type="CDD" id="cd04056">
    <property type="entry name" value="Peptidases_S53"/>
    <property type="match status" value="1"/>
</dbReference>
<dbReference type="Pfam" id="PF00082">
    <property type="entry name" value="Peptidase_S8"/>
    <property type="match status" value="1"/>
</dbReference>
<comment type="cofactor">
    <cofactor evidence="19">
        <name>Ca(2+)</name>
        <dbReference type="ChEBI" id="CHEBI:29108"/>
    </cofactor>
    <text evidence="19">Binds 1 Ca(2+) ion per subunit.</text>
</comment>
<protein>
    <recommendedName>
        <fullName evidence="7">Ribosome biogenesis protein SLX9</fullName>
        <ecNumber evidence="6">3.4.14.10</ecNumber>
    </recommendedName>
</protein>
<keyword evidence="8" id="KW-0964">Secreted</keyword>
<dbReference type="Pfam" id="PF15341">
    <property type="entry name" value="SLX9"/>
    <property type="match status" value="1"/>
</dbReference>
<keyword evidence="11" id="KW-0732">Signal</keyword>
<dbReference type="PANTHER" id="PTHR14218:SF15">
    <property type="entry name" value="TRIPEPTIDYL-PEPTIDASE 1"/>
    <property type="match status" value="1"/>
</dbReference>
<evidence type="ECO:0000313" key="23">
    <source>
        <dbReference type="Proteomes" id="UP001217754"/>
    </source>
</evidence>
<evidence type="ECO:0000256" key="7">
    <source>
        <dbReference type="ARBA" id="ARBA00021321"/>
    </source>
</evidence>
<dbReference type="Gene3D" id="3.40.50.200">
    <property type="entry name" value="Peptidase S8/S53 domain"/>
    <property type="match status" value="1"/>
</dbReference>
<dbReference type="SMART" id="SM00944">
    <property type="entry name" value="Pro-kuma_activ"/>
    <property type="match status" value="1"/>
</dbReference>
<comment type="similarity">
    <text evidence="5">Belongs to the SLX9 family.</text>
</comment>
<dbReference type="CDD" id="cd11377">
    <property type="entry name" value="Pro-peptidase_S53"/>
    <property type="match status" value="1"/>
</dbReference>
<reference evidence="22" key="1">
    <citation type="submission" date="2023-03" db="EMBL/GenBank/DDBJ databases">
        <title>Mating type loci evolution in Malassezia.</title>
        <authorList>
            <person name="Coelho M.A."/>
        </authorList>
    </citation>
    <scope>NUCLEOTIDE SEQUENCE</scope>
    <source>
        <strain evidence="22">CBS 9431</strain>
    </source>
</reference>
<dbReference type="GO" id="GO:0046872">
    <property type="term" value="F:metal ion binding"/>
    <property type="evidence" value="ECO:0007669"/>
    <property type="project" value="UniProtKB-UniRule"/>
</dbReference>
<dbReference type="EC" id="3.4.14.10" evidence="6"/>
<keyword evidence="14 19" id="KW-0106">Calcium</keyword>
<dbReference type="InterPro" id="IPR050819">
    <property type="entry name" value="Tripeptidyl-peptidase_I"/>
</dbReference>
<comment type="function">
    <text evidence="2">Secreted tripeptidyl-peptidase which degrades proteins at acidic pHs and is involved in virulence.</text>
</comment>
<feature type="active site" description="Charge relay system" evidence="19">
    <location>
        <position position="507"/>
    </location>
</feature>
<evidence type="ECO:0000256" key="15">
    <source>
        <dbReference type="ARBA" id="ARBA00023026"/>
    </source>
</evidence>
<evidence type="ECO:0000256" key="20">
    <source>
        <dbReference type="SAM" id="MobiDB-lite"/>
    </source>
</evidence>
<feature type="binding site" evidence="19">
    <location>
        <position position="572"/>
    </location>
    <ligand>
        <name>Ca(2+)</name>
        <dbReference type="ChEBI" id="CHEBI:29108"/>
    </ligand>
</feature>
<evidence type="ECO:0000256" key="18">
    <source>
        <dbReference type="ARBA" id="ARBA00023242"/>
    </source>
</evidence>
<feature type="domain" description="Peptidase S53" evidence="21">
    <location>
        <begin position="207"/>
        <end position="592"/>
    </location>
</feature>
<feature type="binding site" evidence="19">
    <location>
        <position position="551"/>
    </location>
    <ligand>
        <name>Ca(2+)</name>
        <dbReference type="ChEBI" id="CHEBI:29108"/>
    </ligand>
</feature>
<feature type="active site" description="Charge relay system" evidence="19">
    <location>
        <position position="285"/>
    </location>
</feature>
<dbReference type="GO" id="GO:0004252">
    <property type="term" value="F:serine-type endopeptidase activity"/>
    <property type="evidence" value="ECO:0007669"/>
    <property type="project" value="UniProtKB-UniRule"/>
</dbReference>
<proteinExistence type="inferred from homology"/>
<keyword evidence="12 19" id="KW-0378">Hydrolase</keyword>
<name>A0AAF0J8D4_9BASI</name>
<dbReference type="GO" id="GO:0030688">
    <property type="term" value="C:preribosome, small subunit precursor"/>
    <property type="evidence" value="ECO:0007669"/>
    <property type="project" value="InterPro"/>
</dbReference>
<dbReference type="GeneID" id="85223774"/>
<dbReference type="GO" id="GO:0000462">
    <property type="term" value="P:maturation of SSU-rRNA from tricistronic rRNA transcript (SSU-rRNA, 5.8S rRNA, LSU-rRNA)"/>
    <property type="evidence" value="ECO:0007669"/>
    <property type="project" value="InterPro"/>
</dbReference>
<dbReference type="FunFam" id="3.40.50.200:FF:000015">
    <property type="entry name" value="Tripeptidyl peptidase A"/>
    <property type="match status" value="1"/>
</dbReference>
<keyword evidence="13 19" id="KW-0720">Serine protease</keyword>
<sequence>MSVFAGPAHMVLKERVAVPRGWHRVGAAAGHDVITLSLSLKQAQRGSIEDKLDLTSDPDSSEYLQHLSRKQVLALLKPSAASSQAVDEWLGHHNLSSHTRRSMAGGYISMHVPVSKARELLGNAHFAVYEHKKSAERVIRTTEYHLPLTVSNHIDFVGGTTYFSTPRSLGANGLIFEEKLDKAPFVDEGHVGVVQDNGVPASCNSSAVTSVCLRELYGTHGYKPQAPDRSHIGIAGFLGEHANYEDLANFLKHQRPDAYRGKAAFDYISLNGEHNNQSLQASTGEAALDIQTVEGVAWPIRTSFYSVGGSPPFKKDKNTPTNTNEPYAELLEYLLQLPDHKLPDVLTISYGDDEQSVPVPYAKRVCTLFAALGLRGVSVFESSGDQGVGSTEADDCVTNDKRKKKTFLPSFPTTCPYITTVGATKDFGPEKAATLKFSFIISGGGFSNLFPRPWYQAKAVPRYLKNIGTTHQGLFNPLGRAYPDVSAQGSRFVISVAKQFELISGTSASTPLFASVISLLNDARIAKHKATLGFLNPLIYKRLGGTDAFNDVTIGNSKGCGTNGFDAQHGWDPVTGFGTPNFKSLLHRARHSAAKREKKTRSSLTQVAGEKGERRKLGIATTKPQLSKSALRRQKHKQRDQLAGNKEGLQDLERAVTSLEEDIPDHEEPEAPASAPTTISAKAKKRMLARERERQPYILADLQQSQNPFAALRTHARNTLDLRGAAAPTTTEIDEDMS</sequence>
<evidence type="ECO:0000256" key="10">
    <source>
        <dbReference type="ARBA" id="ARBA00022723"/>
    </source>
</evidence>
<feature type="binding site" evidence="19">
    <location>
        <position position="570"/>
    </location>
    <ligand>
        <name>Ca(2+)</name>
        <dbReference type="ChEBI" id="CHEBI:29108"/>
    </ligand>
</feature>
<evidence type="ECO:0000256" key="19">
    <source>
        <dbReference type="PROSITE-ProRule" id="PRU01032"/>
    </source>
</evidence>
<dbReference type="InterPro" id="IPR000209">
    <property type="entry name" value="Peptidase_S8/S53_dom"/>
</dbReference>
<dbReference type="RefSeq" id="XP_060120080.1">
    <property type="nucleotide sequence ID" value="XM_060264097.1"/>
</dbReference>
<dbReference type="PANTHER" id="PTHR14218">
    <property type="entry name" value="PROTEASE S8 TRIPEPTIDYL PEPTIDASE I CLN2"/>
    <property type="match status" value="1"/>
</dbReference>
<dbReference type="InterPro" id="IPR015366">
    <property type="entry name" value="S53_propep"/>
</dbReference>
<evidence type="ECO:0000256" key="13">
    <source>
        <dbReference type="ARBA" id="ARBA00022825"/>
    </source>
</evidence>
<evidence type="ECO:0000256" key="12">
    <source>
        <dbReference type="ARBA" id="ARBA00022801"/>
    </source>
</evidence>
<dbReference type="GO" id="GO:0006508">
    <property type="term" value="P:proteolysis"/>
    <property type="evidence" value="ECO:0007669"/>
    <property type="project" value="UniProtKB-KW"/>
</dbReference>
<keyword evidence="15" id="KW-0843">Virulence</keyword>
<evidence type="ECO:0000256" key="3">
    <source>
        <dbReference type="ARBA" id="ARBA00004239"/>
    </source>
</evidence>
<evidence type="ECO:0000256" key="8">
    <source>
        <dbReference type="ARBA" id="ARBA00022525"/>
    </source>
</evidence>
<evidence type="ECO:0000259" key="21">
    <source>
        <dbReference type="PROSITE" id="PS51695"/>
    </source>
</evidence>
<evidence type="ECO:0000313" key="22">
    <source>
        <dbReference type="EMBL" id="WFD37183.1"/>
    </source>
</evidence>
<dbReference type="GO" id="GO:0005730">
    <property type="term" value="C:nucleolus"/>
    <property type="evidence" value="ECO:0007669"/>
    <property type="project" value="UniProtKB-SubCell"/>
</dbReference>
<dbReference type="AlphaFoldDB" id="A0AAF0J8D4"/>
<keyword evidence="10 19" id="KW-0479">Metal-binding</keyword>
<evidence type="ECO:0000256" key="9">
    <source>
        <dbReference type="ARBA" id="ARBA00022670"/>
    </source>
</evidence>
<accession>A0AAF0J8D4</accession>
<evidence type="ECO:0000256" key="1">
    <source>
        <dbReference type="ARBA" id="ARBA00001910"/>
    </source>
</evidence>